<evidence type="ECO:0000313" key="1">
    <source>
        <dbReference type="EMBL" id="KAF5458395.1"/>
    </source>
</evidence>
<evidence type="ECO:0000313" key="2">
    <source>
        <dbReference type="Proteomes" id="UP000619265"/>
    </source>
</evidence>
<accession>A0A833XA26</accession>
<protein>
    <recommendedName>
        <fullName evidence="3">Retrotransposon Copia-like N-terminal domain-containing protein</fullName>
    </recommendedName>
</protein>
<proteinExistence type="predicted"/>
<dbReference type="AlphaFoldDB" id="A0A833XA26"/>
<organism evidence="1 2">
    <name type="scientific">Juglans regia</name>
    <name type="common">English walnut</name>
    <dbReference type="NCBI Taxonomy" id="51240"/>
    <lineage>
        <taxon>Eukaryota</taxon>
        <taxon>Viridiplantae</taxon>
        <taxon>Streptophyta</taxon>
        <taxon>Embryophyta</taxon>
        <taxon>Tracheophyta</taxon>
        <taxon>Spermatophyta</taxon>
        <taxon>Magnoliopsida</taxon>
        <taxon>eudicotyledons</taxon>
        <taxon>Gunneridae</taxon>
        <taxon>Pentapetalae</taxon>
        <taxon>rosids</taxon>
        <taxon>fabids</taxon>
        <taxon>Fagales</taxon>
        <taxon>Juglandaceae</taxon>
        <taxon>Juglans</taxon>
    </lineage>
</organism>
<dbReference type="Pfam" id="PF14223">
    <property type="entry name" value="Retrotran_gag_2"/>
    <property type="match status" value="1"/>
</dbReference>
<comment type="caution">
    <text evidence="1">The sequence shown here is derived from an EMBL/GenBank/DDBJ whole genome shotgun (WGS) entry which is preliminary data.</text>
</comment>
<reference evidence="1" key="1">
    <citation type="submission" date="2015-10" db="EMBL/GenBank/DDBJ databases">
        <authorList>
            <person name="Martinez-Garcia P.J."/>
            <person name="Crepeau M.W."/>
            <person name="Puiu D."/>
            <person name="Gonzalez-Ibeas D."/>
            <person name="Whalen J."/>
            <person name="Stevens K."/>
            <person name="Paul R."/>
            <person name="Butterfield T."/>
            <person name="Britton M."/>
            <person name="Reagan R."/>
            <person name="Chakraborty S."/>
            <person name="Walawage S.L."/>
            <person name="Vasquez-Gross H.A."/>
            <person name="Cardeno C."/>
            <person name="Famula R."/>
            <person name="Pratt K."/>
            <person name="Kuruganti S."/>
            <person name="Aradhya M.K."/>
            <person name="Leslie C.A."/>
            <person name="Dandekar A.M."/>
            <person name="Salzberg S.L."/>
            <person name="Wegrzyn J.L."/>
            <person name="Langley C.H."/>
            <person name="Neale D.B."/>
        </authorList>
    </citation>
    <scope>NUCLEOTIDE SEQUENCE</scope>
    <source>
        <tissue evidence="1">Leaves</tissue>
    </source>
</reference>
<gene>
    <name evidence="1" type="ORF">F2P56_022426</name>
</gene>
<dbReference type="Gramene" id="Jr10_14590_p1">
    <property type="protein sequence ID" value="cds.Jr10_14590_p1"/>
    <property type="gene ID" value="Jr10_14590"/>
</dbReference>
<sequence length="241" mass="26965">MVSEHFAHAISDPFSVSPMASSSSNFSATLIASNLNQLVSAKLDGSNYLIWLSQMFPILKNNDLMGFVDRSEPCPSQFLLNNQEKLTTNLNPKYDLWHKKDQLVLRWINATLSNNVAPSVFCITSSRPTWTALEKKFASKTQSRISHLTCKIQALTQDSCSCSAYLDEAKEIVARLSAAGKIVNDDDLITYVTHGLNPSYLPFMISLSLATRDHPLSFDDFQTELQSKEFLLETQYESVSP</sequence>
<dbReference type="PANTHER" id="PTHR47481:SF22">
    <property type="entry name" value="RETROTRANSPOSON GAG DOMAIN-CONTAINING PROTEIN"/>
    <property type="match status" value="1"/>
</dbReference>
<dbReference type="Proteomes" id="UP000619265">
    <property type="component" value="Unassembled WGS sequence"/>
</dbReference>
<name>A0A833XA26_JUGRE</name>
<evidence type="ECO:0008006" key="3">
    <source>
        <dbReference type="Google" id="ProtNLM"/>
    </source>
</evidence>
<dbReference type="PANTHER" id="PTHR47481">
    <property type="match status" value="1"/>
</dbReference>
<dbReference type="EMBL" id="LIHL02000010">
    <property type="protein sequence ID" value="KAF5458395.1"/>
    <property type="molecule type" value="Genomic_DNA"/>
</dbReference>
<reference evidence="1" key="2">
    <citation type="submission" date="2020-03" db="EMBL/GenBank/DDBJ databases">
        <title>Walnut 2.0.</title>
        <authorList>
            <person name="Marrano A."/>
            <person name="Britton M."/>
            <person name="Zimin A.V."/>
            <person name="Zaini P.A."/>
            <person name="Workman R."/>
            <person name="Puiu D."/>
            <person name="Bianco L."/>
            <person name="Allen B.J."/>
            <person name="Troggio M."/>
            <person name="Leslie C.A."/>
            <person name="Timp W."/>
            <person name="Dendekar A."/>
            <person name="Salzberg S.L."/>
            <person name="Neale D.B."/>
        </authorList>
    </citation>
    <scope>NUCLEOTIDE SEQUENCE</scope>
    <source>
        <tissue evidence="1">Leaves</tissue>
    </source>
</reference>